<dbReference type="Proteomes" id="UP000245207">
    <property type="component" value="Unassembled WGS sequence"/>
</dbReference>
<evidence type="ECO:0000259" key="3">
    <source>
        <dbReference type="Pfam" id="PF09133"/>
    </source>
</evidence>
<dbReference type="OrthoDB" id="118550at2759"/>
<evidence type="ECO:0000256" key="1">
    <source>
        <dbReference type="SAM" id="MobiDB-lite"/>
    </source>
</evidence>
<dbReference type="PANTHER" id="PTHR35311">
    <property type="entry name" value="KINETOCHORE-ASSOCIATED PROTEIN KNL-2 HOMOLOG"/>
    <property type="match status" value="1"/>
</dbReference>
<dbReference type="PANTHER" id="PTHR35311:SF1">
    <property type="entry name" value="PROTEIN EMBRYO DEFECTIVE 1674"/>
    <property type="match status" value="1"/>
</dbReference>
<evidence type="ECO:0000256" key="2">
    <source>
        <dbReference type="SAM" id="Phobius"/>
    </source>
</evidence>
<evidence type="ECO:0000313" key="5">
    <source>
        <dbReference type="Proteomes" id="UP000245207"/>
    </source>
</evidence>
<feature type="transmembrane region" description="Helical" evidence="2">
    <location>
        <begin position="20"/>
        <end position="40"/>
    </location>
</feature>
<feature type="domain" description="SANTA" evidence="3">
    <location>
        <begin position="43"/>
        <end position="85"/>
    </location>
</feature>
<sequence length="479" mass="52967">MGVVMAEKVMIYSNTTTVLVVLGGFSVFFYGIGTVALYVFKGIETVDGIHIILDGDINKNQTLENGFPDKVFDHFKIGFPRHWEEFVVGTGVQGVSSPLQDSDIFTVDIGVQGREPDHTVFSNETITVPDASSLEVPHEDITEAGHGVLGERYPLTSDIEFYVKIANLDKVTPIDPEKLENTDIFLKDKNDVLSNTKAGNRDKQNTENISLNLSVACEQDSNEAANCSQDMDNRFTKGKQNDKNLEVQRKRLTLEVGISNQGKNEDADVHGESQVATRKGDREAKFSKAQFSDPSSCASVGNGFLVNASSDTAARRRVDYQETIITRTKSKRKLTSGSSARRQLIVISPKSARTISKAEKKKKRKGRSSSSYSEGTCNAAAAVRQGMDSKEAIKTRRKSKRNLTFESLAERKLIAISPESAKTISKTKKGSKVIILSPESFGGKKSRSGRVLLPRLEFWRNQKVLYDPDRKVCGIEEHM</sequence>
<keyword evidence="2" id="KW-0812">Transmembrane</keyword>
<feature type="region of interest" description="Disordered" evidence="1">
    <location>
        <begin position="330"/>
        <end position="377"/>
    </location>
</feature>
<organism evidence="4 5">
    <name type="scientific">Artemisia annua</name>
    <name type="common">Sweet wormwood</name>
    <dbReference type="NCBI Taxonomy" id="35608"/>
    <lineage>
        <taxon>Eukaryota</taxon>
        <taxon>Viridiplantae</taxon>
        <taxon>Streptophyta</taxon>
        <taxon>Embryophyta</taxon>
        <taxon>Tracheophyta</taxon>
        <taxon>Spermatophyta</taxon>
        <taxon>Magnoliopsida</taxon>
        <taxon>eudicotyledons</taxon>
        <taxon>Gunneridae</taxon>
        <taxon>Pentapetalae</taxon>
        <taxon>asterids</taxon>
        <taxon>campanulids</taxon>
        <taxon>Asterales</taxon>
        <taxon>Asteraceae</taxon>
        <taxon>Asteroideae</taxon>
        <taxon>Anthemideae</taxon>
        <taxon>Artemisiinae</taxon>
        <taxon>Artemisia</taxon>
    </lineage>
</organism>
<comment type="caution">
    <text evidence="4">The sequence shown here is derived from an EMBL/GenBank/DDBJ whole genome shotgun (WGS) entry which is preliminary data.</text>
</comment>
<dbReference type="AlphaFoldDB" id="A0A2U1KE60"/>
<evidence type="ECO:0000313" key="4">
    <source>
        <dbReference type="EMBL" id="PWA35040.1"/>
    </source>
</evidence>
<reference evidence="4 5" key="1">
    <citation type="journal article" date="2018" name="Mol. Plant">
        <title>The genome of Artemisia annua provides insight into the evolution of Asteraceae family and artemisinin biosynthesis.</title>
        <authorList>
            <person name="Shen Q."/>
            <person name="Zhang L."/>
            <person name="Liao Z."/>
            <person name="Wang S."/>
            <person name="Yan T."/>
            <person name="Shi P."/>
            <person name="Liu M."/>
            <person name="Fu X."/>
            <person name="Pan Q."/>
            <person name="Wang Y."/>
            <person name="Lv Z."/>
            <person name="Lu X."/>
            <person name="Zhang F."/>
            <person name="Jiang W."/>
            <person name="Ma Y."/>
            <person name="Chen M."/>
            <person name="Hao X."/>
            <person name="Li L."/>
            <person name="Tang Y."/>
            <person name="Lv G."/>
            <person name="Zhou Y."/>
            <person name="Sun X."/>
            <person name="Brodelius P.E."/>
            <person name="Rose J.K.C."/>
            <person name="Tang K."/>
        </authorList>
    </citation>
    <scope>NUCLEOTIDE SEQUENCE [LARGE SCALE GENOMIC DNA]</scope>
    <source>
        <strain evidence="5">cv. Huhao1</strain>
        <tissue evidence="4">Leaf</tissue>
    </source>
</reference>
<dbReference type="EMBL" id="PKPP01020826">
    <property type="protein sequence ID" value="PWA35040.1"/>
    <property type="molecule type" value="Genomic_DNA"/>
</dbReference>
<gene>
    <name evidence="4" type="ORF">CTI12_AA613250</name>
</gene>
<keyword evidence="2" id="KW-1133">Transmembrane helix</keyword>
<dbReference type="InterPro" id="IPR015216">
    <property type="entry name" value="SANTA"/>
</dbReference>
<dbReference type="Pfam" id="PF09133">
    <property type="entry name" value="SANTA"/>
    <property type="match status" value="1"/>
</dbReference>
<protein>
    <submittedName>
        <fullName evidence="4">SANT associated</fullName>
    </submittedName>
</protein>
<keyword evidence="5" id="KW-1185">Reference proteome</keyword>
<dbReference type="STRING" id="35608.A0A2U1KE60"/>
<name>A0A2U1KE60_ARTAN</name>
<keyword evidence="2" id="KW-0472">Membrane</keyword>
<dbReference type="InterPro" id="IPR053090">
    <property type="entry name" value="Centromere_KNL-2_homolog"/>
</dbReference>
<proteinExistence type="predicted"/>
<accession>A0A2U1KE60</accession>